<dbReference type="EMBL" id="JAUQYP010000001">
    <property type="protein sequence ID" value="MDO8106506.1"/>
    <property type="molecule type" value="Genomic_DNA"/>
</dbReference>
<evidence type="ECO:0000256" key="1">
    <source>
        <dbReference type="ARBA" id="ARBA00005582"/>
    </source>
</evidence>
<dbReference type="Gene3D" id="3.40.50.1240">
    <property type="entry name" value="Phosphoglycerate mutase-like"/>
    <property type="match status" value="1"/>
</dbReference>
<sequence length="334" mass="36482">MGADVLVPNGKPQTVHAAGAVVWRHARNRLEVALVHRPRYQDWSWPKGKLESGEPVAAAAVREVEEETGTTIVLGVPLPLMRYRTPDGAGKVVRYWAAREAGAHHDRPLAARPDVTPASLGEIDDVVWVSAATAREMLTRPSDRRPLDALEDLWKRGRLETHVLAVVRHGQAVPRNRWHEGEASRPLTAVGRRQAETTVPVLAAFGVRSVLTSPWERCRATVQPYQNGTGVRVDTVDALTEAAHAEDPQKVVAVVEDLLATPRDAALATHRPVLPTVLDTLAEATRRWTHGVLPGSDPYLRTGEILVAHVAGSGHKARVVAVEHHRPVRRPAAV</sequence>
<dbReference type="InterPro" id="IPR029033">
    <property type="entry name" value="His_PPase_superfam"/>
</dbReference>
<dbReference type="PROSITE" id="PS00893">
    <property type="entry name" value="NUDIX_BOX"/>
    <property type="match status" value="1"/>
</dbReference>
<dbReference type="Proteomes" id="UP001232536">
    <property type="component" value="Unassembled WGS sequence"/>
</dbReference>
<dbReference type="InterPro" id="IPR000086">
    <property type="entry name" value="NUDIX_hydrolase_dom"/>
</dbReference>
<protein>
    <submittedName>
        <fullName evidence="5">NUDIX hydrolase</fullName>
        <ecNumber evidence="5">3.6.-.-</ecNumber>
    </submittedName>
</protein>
<evidence type="ECO:0000256" key="3">
    <source>
        <dbReference type="RuleBase" id="RU003476"/>
    </source>
</evidence>
<dbReference type="Pfam" id="PF00293">
    <property type="entry name" value="NUDIX"/>
    <property type="match status" value="1"/>
</dbReference>
<dbReference type="SUPFAM" id="SSF53254">
    <property type="entry name" value="Phosphoglycerate mutase-like"/>
    <property type="match status" value="1"/>
</dbReference>
<dbReference type="InterPro" id="IPR020084">
    <property type="entry name" value="NUDIX_hydrolase_CS"/>
</dbReference>
<keyword evidence="2 3" id="KW-0378">Hydrolase</keyword>
<dbReference type="CDD" id="cd07067">
    <property type="entry name" value="HP_PGM_like"/>
    <property type="match status" value="1"/>
</dbReference>
<dbReference type="SMART" id="SM00855">
    <property type="entry name" value="PGAM"/>
    <property type="match status" value="1"/>
</dbReference>
<feature type="domain" description="Nudix hydrolase" evidence="4">
    <location>
        <begin position="13"/>
        <end position="152"/>
    </location>
</feature>
<dbReference type="InterPro" id="IPR013078">
    <property type="entry name" value="His_Pase_superF_clade-1"/>
</dbReference>
<evidence type="ECO:0000256" key="2">
    <source>
        <dbReference type="ARBA" id="ARBA00022801"/>
    </source>
</evidence>
<dbReference type="GO" id="GO:0016787">
    <property type="term" value="F:hydrolase activity"/>
    <property type="evidence" value="ECO:0007669"/>
    <property type="project" value="UniProtKB-KW"/>
</dbReference>
<accession>A0ABT9D7T0</accession>
<proteinExistence type="inferred from homology"/>
<keyword evidence="6" id="KW-1185">Reference proteome</keyword>
<dbReference type="PRINTS" id="PR00502">
    <property type="entry name" value="NUDIXFAMILY"/>
</dbReference>
<dbReference type="RefSeq" id="WP_304600158.1">
    <property type="nucleotide sequence ID" value="NZ_JAUQYO010000001.1"/>
</dbReference>
<dbReference type="InterPro" id="IPR020476">
    <property type="entry name" value="Nudix_hydrolase"/>
</dbReference>
<evidence type="ECO:0000313" key="5">
    <source>
        <dbReference type="EMBL" id="MDO8106506.1"/>
    </source>
</evidence>
<dbReference type="PANTHER" id="PTHR21340:SF0">
    <property type="entry name" value="BIS(5'-NUCLEOSYL)-TETRAPHOSPHATASE [ASYMMETRICAL]"/>
    <property type="match status" value="1"/>
</dbReference>
<dbReference type="Pfam" id="PF00300">
    <property type="entry name" value="His_Phos_1"/>
    <property type="match status" value="1"/>
</dbReference>
<name>A0ABT9D7T0_9CELL</name>
<evidence type="ECO:0000313" key="6">
    <source>
        <dbReference type="Proteomes" id="UP001232536"/>
    </source>
</evidence>
<dbReference type="InterPro" id="IPR051325">
    <property type="entry name" value="Nudix_hydrolase_domain"/>
</dbReference>
<dbReference type="PANTHER" id="PTHR21340">
    <property type="entry name" value="DIADENOSINE 5,5-P1,P4-TETRAPHOSPHATE PYROPHOSPHOHYDROLASE MUTT"/>
    <property type="match status" value="1"/>
</dbReference>
<comment type="caution">
    <text evidence="5">The sequence shown here is derived from an EMBL/GenBank/DDBJ whole genome shotgun (WGS) entry which is preliminary data.</text>
</comment>
<reference evidence="5 6" key="1">
    <citation type="submission" date="2023-07" db="EMBL/GenBank/DDBJ databases">
        <title>Description of novel actinomycetes strains, isolated from tidal flat sediment.</title>
        <authorList>
            <person name="Lu C."/>
        </authorList>
    </citation>
    <scope>NUCLEOTIDE SEQUENCE [LARGE SCALE GENOMIC DNA]</scope>
    <source>
        <strain evidence="5 6">SYSU T00b441</strain>
    </source>
</reference>
<evidence type="ECO:0000259" key="4">
    <source>
        <dbReference type="PROSITE" id="PS51462"/>
    </source>
</evidence>
<dbReference type="Gene3D" id="3.90.79.10">
    <property type="entry name" value="Nucleoside Triphosphate Pyrophosphohydrolase"/>
    <property type="match status" value="1"/>
</dbReference>
<dbReference type="PROSITE" id="PS51462">
    <property type="entry name" value="NUDIX"/>
    <property type="match status" value="1"/>
</dbReference>
<dbReference type="SUPFAM" id="SSF55811">
    <property type="entry name" value="Nudix"/>
    <property type="match status" value="1"/>
</dbReference>
<comment type="similarity">
    <text evidence="1 3">Belongs to the Nudix hydrolase family.</text>
</comment>
<dbReference type="InterPro" id="IPR015797">
    <property type="entry name" value="NUDIX_hydrolase-like_dom_sf"/>
</dbReference>
<organism evidence="5 6">
    <name type="scientific">Actinotalea lenta</name>
    <dbReference type="NCBI Taxonomy" id="3064654"/>
    <lineage>
        <taxon>Bacteria</taxon>
        <taxon>Bacillati</taxon>
        <taxon>Actinomycetota</taxon>
        <taxon>Actinomycetes</taxon>
        <taxon>Micrococcales</taxon>
        <taxon>Cellulomonadaceae</taxon>
        <taxon>Actinotalea</taxon>
    </lineage>
</organism>
<dbReference type="CDD" id="cd03673">
    <property type="entry name" value="NUDIX_Ap6A_hydrolase"/>
    <property type="match status" value="1"/>
</dbReference>
<gene>
    <name evidence="5" type="ORF">Q6348_04770</name>
</gene>
<dbReference type="EC" id="3.6.-.-" evidence="5"/>